<comment type="subcellular location">
    <subcellularLocation>
        <location evidence="1">Host cell</location>
    </subcellularLocation>
    <subcellularLocation>
        <location evidence="2">Secreted</location>
    </subcellularLocation>
</comment>
<accession>A0A433QHE3</accession>
<feature type="domain" description="Crinkler effector protein N-terminal" evidence="4">
    <location>
        <begin position="59"/>
        <end position="174"/>
    </location>
</feature>
<evidence type="ECO:0000256" key="1">
    <source>
        <dbReference type="ARBA" id="ARBA00004340"/>
    </source>
</evidence>
<feature type="non-terminal residue" evidence="5">
    <location>
        <position position="176"/>
    </location>
</feature>
<evidence type="ECO:0000313" key="6">
    <source>
        <dbReference type="Proteomes" id="UP000274822"/>
    </source>
</evidence>
<sequence length="176" mass="19904">MSPSSLSGRSTKIVIVLFRYNFPCISTKESTKFQQKVLEAKNYRKEENGWSSFEMDNTVKLFCLVHNDANDRRPPGERAFPVDIDMDSTVGDLKDKIKEKIEAQFQNVDAFKLTLWKVDIDLGDDEKLTAIETNTDADIKKVLGEAEKLGISVDTIDEVFPKPPAKKHISIIVQVP</sequence>
<dbReference type="InterPro" id="IPR045379">
    <property type="entry name" value="Crinkler_N"/>
</dbReference>
<protein>
    <recommendedName>
        <fullName evidence="4">Crinkler effector protein N-terminal domain-containing protein</fullName>
    </recommendedName>
</protein>
<reference evidence="5 6" key="1">
    <citation type="journal article" date="2018" name="New Phytol.">
        <title>Phylogenomics of Endogonaceae and evolution of mycorrhizas within Mucoromycota.</title>
        <authorList>
            <person name="Chang Y."/>
            <person name="Desiro A."/>
            <person name="Na H."/>
            <person name="Sandor L."/>
            <person name="Lipzen A."/>
            <person name="Clum A."/>
            <person name="Barry K."/>
            <person name="Grigoriev I.V."/>
            <person name="Martin F.M."/>
            <person name="Stajich J.E."/>
            <person name="Smith M.E."/>
            <person name="Bonito G."/>
            <person name="Spatafora J.W."/>
        </authorList>
    </citation>
    <scope>NUCLEOTIDE SEQUENCE [LARGE SCALE GENOMIC DNA]</scope>
    <source>
        <strain evidence="5 6">AD002</strain>
    </source>
</reference>
<comment type="caution">
    <text evidence="5">The sequence shown here is derived from an EMBL/GenBank/DDBJ whole genome shotgun (WGS) entry which is preliminary data.</text>
</comment>
<proteinExistence type="predicted"/>
<keyword evidence="3" id="KW-0964">Secreted</keyword>
<evidence type="ECO:0000313" key="5">
    <source>
        <dbReference type="EMBL" id="RUS29164.1"/>
    </source>
</evidence>
<evidence type="ECO:0000259" key="4">
    <source>
        <dbReference type="Pfam" id="PF20147"/>
    </source>
</evidence>
<name>A0A433QHE3_9FUNG</name>
<dbReference type="Pfam" id="PF20147">
    <property type="entry name" value="Crinkler"/>
    <property type="match status" value="1"/>
</dbReference>
<dbReference type="GO" id="GO:0005576">
    <property type="term" value="C:extracellular region"/>
    <property type="evidence" value="ECO:0007669"/>
    <property type="project" value="UniProtKB-SubCell"/>
</dbReference>
<dbReference type="Proteomes" id="UP000274822">
    <property type="component" value="Unassembled WGS sequence"/>
</dbReference>
<keyword evidence="6" id="KW-1185">Reference proteome</keyword>
<evidence type="ECO:0000256" key="3">
    <source>
        <dbReference type="ARBA" id="ARBA00022525"/>
    </source>
</evidence>
<evidence type="ECO:0000256" key="2">
    <source>
        <dbReference type="ARBA" id="ARBA00004613"/>
    </source>
</evidence>
<gene>
    <name evidence="5" type="ORF">BC938DRAFT_480974</name>
</gene>
<dbReference type="EMBL" id="RBNJ01005538">
    <property type="protein sequence ID" value="RUS29164.1"/>
    <property type="molecule type" value="Genomic_DNA"/>
</dbReference>
<organism evidence="5 6">
    <name type="scientific">Jimgerdemannia flammicorona</name>
    <dbReference type="NCBI Taxonomy" id="994334"/>
    <lineage>
        <taxon>Eukaryota</taxon>
        <taxon>Fungi</taxon>
        <taxon>Fungi incertae sedis</taxon>
        <taxon>Mucoromycota</taxon>
        <taxon>Mucoromycotina</taxon>
        <taxon>Endogonomycetes</taxon>
        <taxon>Endogonales</taxon>
        <taxon>Endogonaceae</taxon>
        <taxon>Jimgerdemannia</taxon>
    </lineage>
</organism>
<dbReference type="GO" id="GO:0043657">
    <property type="term" value="C:host cell"/>
    <property type="evidence" value="ECO:0007669"/>
    <property type="project" value="UniProtKB-SubCell"/>
</dbReference>
<dbReference type="AlphaFoldDB" id="A0A433QHE3"/>